<dbReference type="Proteomes" id="UP000575985">
    <property type="component" value="Unassembled WGS sequence"/>
</dbReference>
<keyword evidence="3" id="KW-1185">Reference proteome</keyword>
<dbReference type="RefSeq" id="WP_179769944.1">
    <property type="nucleotide sequence ID" value="NZ_JACCFO010000001.1"/>
</dbReference>
<gene>
    <name evidence="2" type="ORF">HNR12_005151</name>
</gene>
<dbReference type="GO" id="GO:0016020">
    <property type="term" value="C:membrane"/>
    <property type="evidence" value="ECO:0007669"/>
    <property type="project" value="InterPro"/>
</dbReference>
<reference evidence="2 3" key="1">
    <citation type="submission" date="2020-07" db="EMBL/GenBank/DDBJ databases">
        <title>Sequencing the genomes of 1000 actinobacteria strains.</title>
        <authorList>
            <person name="Klenk H.-P."/>
        </authorList>
    </citation>
    <scope>NUCLEOTIDE SEQUENCE [LARGE SCALE GENOMIC DNA]</scope>
    <source>
        <strain evidence="2 3">DSM 45927</strain>
    </source>
</reference>
<evidence type="ECO:0008006" key="4">
    <source>
        <dbReference type="Google" id="ProtNLM"/>
    </source>
</evidence>
<evidence type="ECO:0000256" key="1">
    <source>
        <dbReference type="SAM" id="MobiDB-lite"/>
    </source>
</evidence>
<name>A0A853BV52_9ACTN</name>
<feature type="region of interest" description="Disordered" evidence="1">
    <location>
        <begin position="311"/>
        <end position="362"/>
    </location>
</feature>
<feature type="compositionally biased region" description="Acidic residues" evidence="1">
    <location>
        <begin position="333"/>
        <end position="343"/>
    </location>
</feature>
<organism evidence="2 3">
    <name type="scientific">Streptomonospora nanhaiensis</name>
    <dbReference type="NCBI Taxonomy" id="1323731"/>
    <lineage>
        <taxon>Bacteria</taxon>
        <taxon>Bacillati</taxon>
        <taxon>Actinomycetota</taxon>
        <taxon>Actinomycetes</taxon>
        <taxon>Streptosporangiales</taxon>
        <taxon>Nocardiopsidaceae</taxon>
        <taxon>Streptomonospora</taxon>
    </lineage>
</organism>
<dbReference type="Pfam" id="PF11382">
    <property type="entry name" value="MctB"/>
    <property type="match status" value="1"/>
</dbReference>
<feature type="compositionally biased region" description="Basic and acidic residues" evidence="1">
    <location>
        <begin position="344"/>
        <end position="362"/>
    </location>
</feature>
<protein>
    <recommendedName>
        <fullName evidence="4">Copper transport outer membrane protein MctB</fullName>
    </recommendedName>
</protein>
<evidence type="ECO:0000313" key="3">
    <source>
        <dbReference type="Proteomes" id="UP000575985"/>
    </source>
</evidence>
<evidence type="ECO:0000313" key="2">
    <source>
        <dbReference type="EMBL" id="NYI98874.1"/>
    </source>
</evidence>
<dbReference type="GO" id="GO:0055070">
    <property type="term" value="P:copper ion homeostasis"/>
    <property type="evidence" value="ECO:0007669"/>
    <property type="project" value="InterPro"/>
</dbReference>
<dbReference type="EMBL" id="JACCFO010000001">
    <property type="protein sequence ID" value="NYI98874.1"/>
    <property type="molecule type" value="Genomic_DNA"/>
</dbReference>
<dbReference type="InterPro" id="IPR021522">
    <property type="entry name" value="MctB"/>
</dbReference>
<accession>A0A853BV52</accession>
<comment type="caution">
    <text evidence="2">The sequence shown here is derived from an EMBL/GenBank/DDBJ whole genome shotgun (WGS) entry which is preliminary data.</text>
</comment>
<proteinExistence type="predicted"/>
<sequence>MIDFRYHLVSIVAVFLALAVGIVLGTTMLQDPLLNALKDETSALREESDRLRSEKDVTERYGTGVDQLADATAEDALRDRLSGVGVAVVEAPGVHEDLRSGVVERIEQAGGEVAGRVVLTDAYLDPDQSAFVGELTDQLAAGADLPEGAAHTRAGSLLAHAVLVPEVTGTEDPDGKDTTAFDAEAALAAFAEGGLVTVHGEPAQAARIAVVLAPSEPFAADTATAASSTAPGGTDAPTGNDIMLAVAGGLHEAAEAAVLVGGTTSVGPGGLVGRARAEQVPYSTVDSAGRASGDVAAALVVAAAAQGRTGAYGTAEGTDGFLPDPLPAPRAEEEAEPTDEADPAQDRKAAPRPRPDRDHPTG</sequence>
<dbReference type="AlphaFoldDB" id="A0A853BV52"/>